<keyword evidence="2" id="KW-0812">Transmembrane</keyword>
<organism evidence="3 4">
    <name type="scientific">Bifidobacterium cuniculi</name>
    <dbReference type="NCBI Taxonomy" id="1688"/>
    <lineage>
        <taxon>Bacteria</taxon>
        <taxon>Bacillati</taxon>
        <taxon>Actinomycetota</taxon>
        <taxon>Actinomycetes</taxon>
        <taxon>Bifidobacteriales</taxon>
        <taxon>Bifidobacteriaceae</taxon>
        <taxon>Bifidobacterium</taxon>
    </lineage>
</organism>
<dbReference type="OrthoDB" id="3182403at2"/>
<evidence type="ECO:0000256" key="2">
    <source>
        <dbReference type="SAM" id="Phobius"/>
    </source>
</evidence>
<dbReference type="EMBL" id="JGYV01000010">
    <property type="protein sequence ID" value="KFI63056.1"/>
    <property type="molecule type" value="Genomic_DNA"/>
</dbReference>
<feature type="region of interest" description="Disordered" evidence="1">
    <location>
        <begin position="103"/>
        <end position="128"/>
    </location>
</feature>
<evidence type="ECO:0000313" key="3">
    <source>
        <dbReference type="EMBL" id="KFI63056.1"/>
    </source>
</evidence>
<accession>A0A087AWA6</accession>
<dbReference type="Proteomes" id="UP000029067">
    <property type="component" value="Unassembled WGS sequence"/>
</dbReference>
<feature type="compositionally biased region" description="Acidic residues" evidence="1">
    <location>
        <begin position="117"/>
        <end position="128"/>
    </location>
</feature>
<gene>
    <name evidence="3" type="ORF">BCUN_0889</name>
</gene>
<sequence length="128" mass="14264">MDVDVTDVGAILIGLIGAIWGIAKTLLDRHDKQAGITRTEFDALKEAVNELAYMRLAERHHRYKRRGWAHPNEKRICTRLYEAYHSIGGNGVGTALLKDIQKLPSYPPNENGASDPDYSDEEAEGNDS</sequence>
<keyword evidence="4" id="KW-1185">Reference proteome</keyword>
<keyword evidence="2" id="KW-1133">Transmembrane helix</keyword>
<dbReference type="STRING" id="1688.BCUN_0889"/>
<dbReference type="AlphaFoldDB" id="A0A087AWA6"/>
<reference evidence="3 4" key="1">
    <citation type="submission" date="2014-03" db="EMBL/GenBank/DDBJ databases">
        <title>Genomics of Bifidobacteria.</title>
        <authorList>
            <person name="Ventura M."/>
            <person name="Milani C."/>
            <person name="Lugli G.A."/>
        </authorList>
    </citation>
    <scope>NUCLEOTIDE SEQUENCE [LARGE SCALE GENOMIC DNA]</scope>
    <source>
        <strain evidence="3 4">LMG 10738</strain>
    </source>
</reference>
<dbReference type="eggNOG" id="ENOG5032JX7">
    <property type="taxonomic scope" value="Bacteria"/>
</dbReference>
<proteinExistence type="predicted"/>
<evidence type="ECO:0000256" key="1">
    <source>
        <dbReference type="SAM" id="MobiDB-lite"/>
    </source>
</evidence>
<evidence type="ECO:0000313" key="4">
    <source>
        <dbReference type="Proteomes" id="UP000029067"/>
    </source>
</evidence>
<comment type="caution">
    <text evidence="3">The sequence shown here is derived from an EMBL/GenBank/DDBJ whole genome shotgun (WGS) entry which is preliminary data.</text>
</comment>
<protein>
    <recommendedName>
        <fullName evidence="5">Phage minor structural protein</fullName>
    </recommendedName>
</protein>
<name>A0A087AWA6_9BIFI</name>
<feature type="transmembrane region" description="Helical" evidence="2">
    <location>
        <begin position="6"/>
        <end position="23"/>
    </location>
</feature>
<keyword evidence="2" id="KW-0472">Membrane</keyword>
<evidence type="ECO:0008006" key="5">
    <source>
        <dbReference type="Google" id="ProtNLM"/>
    </source>
</evidence>
<dbReference type="RefSeq" id="WP_033515553.1">
    <property type="nucleotide sequence ID" value="NZ_JGYV01000010.1"/>
</dbReference>